<accession>A0ABY2UPK9</accession>
<sequence length="368" mass="40686">MLDRRTILVLLSSLSVRLKGAISFVLTALSVAPAPLFACVFDMVKPERTQVDWILDAETLVLARPGGKNPFSFEVTRSLIGETDRPPIKQLVNSVTRRKLEANLSDQVLFAYQSETGWHRVAFVDESFRGLLQTALDNRASWQSGMPQSRLEFITSLQSSSVPAHKALAIGELDKVPYADLRQLDLTISSDELLADLWTINGYRYQAIRALLLGLSDSPAAHKEIHGYINRAIKRDKANNLGAFAAAFIELEGVSGVEHLANNILTDPRQSLDKLEQIVMAMSVHHGVAGPVLKSEIQSAIKALVDKRPEAGAIVARQFSLRSDWSQTDILEPLVREREVAMRDLLTISVYLARARENTGKPNGVVNE</sequence>
<reference evidence="1 2" key="1">
    <citation type="submission" date="2019-05" db="EMBL/GenBank/DDBJ databases">
        <title>Draft genome sequence of Pelagicola sp. DSW4-44.</title>
        <authorList>
            <person name="Oh J."/>
        </authorList>
    </citation>
    <scope>NUCLEOTIDE SEQUENCE [LARGE SCALE GENOMIC DNA]</scope>
    <source>
        <strain evidence="1 2">DSW4-44</strain>
    </source>
</reference>
<dbReference type="RefSeq" id="WP_138165310.1">
    <property type="nucleotide sequence ID" value="NZ_VAUA01000014.1"/>
</dbReference>
<keyword evidence="2" id="KW-1185">Reference proteome</keyword>
<evidence type="ECO:0000313" key="2">
    <source>
        <dbReference type="Proteomes" id="UP000305041"/>
    </source>
</evidence>
<proteinExistence type="predicted"/>
<name>A0ABY2UPK9_9RHOB</name>
<gene>
    <name evidence="1" type="ORF">FEE96_22195</name>
</gene>
<dbReference type="Proteomes" id="UP000305041">
    <property type="component" value="Unassembled WGS sequence"/>
</dbReference>
<protein>
    <recommendedName>
        <fullName evidence="3">HEAT repeat domain-containing protein</fullName>
    </recommendedName>
</protein>
<evidence type="ECO:0008006" key="3">
    <source>
        <dbReference type="Google" id="ProtNLM"/>
    </source>
</evidence>
<evidence type="ECO:0000313" key="1">
    <source>
        <dbReference type="EMBL" id="TLP56001.1"/>
    </source>
</evidence>
<organism evidence="1 2">
    <name type="scientific">Parasedimentitalea maritima</name>
    <dbReference type="NCBI Taxonomy" id="2578117"/>
    <lineage>
        <taxon>Bacteria</taxon>
        <taxon>Pseudomonadati</taxon>
        <taxon>Pseudomonadota</taxon>
        <taxon>Alphaproteobacteria</taxon>
        <taxon>Rhodobacterales</taxon>
        <taxon>Paracoccaceae</taxon>
        <taxon>Parasedimentitalea</taxon>
    </lineage>
</organism>
<dbReference type="EMBL" id="VAUA01000014">
    <property type="protein sequence ID" value="TLP56001.1"/>
    <property type="molecule type" value="Genomic_DNA"/>
</dbReference>
<comment type="caution">
    <text evidence="1">The sequence shown here is derived from an EMBL/GenBank/DDBJ whole genome shotgun (WGS) entry which is preliminary data.</text>
</comment>